<dbReference type="Gene3D" id="1.25.10.10">
    <property type="entry name" value="Leucine-rich Repeat Variant"/>
    <property type="match status" value="5"/>
</dbReference>
<sequence>MGQALISAAQWTSAKDGSKGKLELTPLNEELLNTILKFVEGFSSKSPEEAKLVFKKPLSWETTLSATQFGGSSLKEVQQRLTPGMVDAELTLLRDLSGHDDERHVLQHIDYYGQTFVFKNGCRAQPWRQVHGDICYIEARPHDVDTVLYITAHTSGFYLNKGPDPEKPGQLILDRADEDIHRDLVTLLKAKSSKFTELINKQEFAMYEEHKHDHRYDIGTDEEDGEPTARSDQQTWMQKEKGQDEKDKHGKQRQNAKKKPEPSLKWKALGMEEYKEEQHVRPKDKEKKAKNKGSPQRKTKTPLEPADSFSESSTESEEEEEAIDRRSEANADLPSEYWQIQKLVKYLKGGNQTATIIALCSLRDFNLTQETCQLAIRDVGGLEVLINLLDTEEVKCKIGALKILKEISRNTQIRRSIADLGGLQTMVKILRDPDKDLKCLAAETIANVAKFRRARRTVRQHGGIKRLVSLLDCVALTSSHMTPEMEQDVEVARCGALALWSCSKSKKNKEAMQRAGAIPLLARLLKSPHENMLIPVVGTLQECASEPSYRLAIRTEGMIEDLVKNLKSLGKPNPELQMHCASAIFKCAEEKETRDLVRQFGGLDPLVHLLTNMENKELLAAATGAIWKCAISPENVARFQELKAIDQLVALLANQPEEVLVNVVGALGELAKAPPNRAQIRKCGGIPNLVNLLTGTNQALLVNVTKAVGQCAAEPENMVIIDKLDGVRLLWSLLKNQNPEVQASAAWAICPCIENAKDAGEMVRSFVGGLELIVSLLKSEDKEVLAAVCAAIANIAKDEENLAVITDHGVVPMLARLTSATDDKLRQHLAEAISRCCNWGNNRTAFGKEGAVAPLVRYLKSKDEDVHRSTARALFQLSKNPDNCITMHEAGVVQPLLKMVGSEDEDVQESSAGCIGNIRRLALANERAKFA</sequence>
<dbReference type="InterPro" id="IPR000225">
    <property type="entry name" value="Armadillo"/>
</dbReference>
<keyword evidence="4" id="KW-1185">Reference proteome</keyword>
<dbReference type="PANTHER" id="PTHR46241">
    <property type="entry name" value="ARMADILLO REPEAT-CONTAINING PROTEIN 4 ARMC4"/>
    <property type="match status" value="1"/>
</dbReference>
<reference evidence="3 4" key="1">
    <citation type="submission" date="2018-04" db="EMBL/GenBank/DDBJ databases">
        <title>The genome of golden apple snail Pomacea canaliculata provides insight into stress tolerance and invasive adaptation.</title>
        <authorList>
            <person name="Liu C."/>
            <person name="Liu B."/>
            <person name="Ren Y."/>
            <person name="Zhang Y."/>
            <person name="Wang H."/>
            <person name="Li S."/>
            <person name="Jiang F."/>
            <person name="Yin L."/>
            <person name="Zhang G."/>
            <person name="Qian W."/>
            <person name="Fan W."/>
        </authorList>
    </citation>
    <scope>NUCLEOTIDE SEQUENCE [LARGE SCALE GENOMIC DNA]</scope>
    <source>
        <strain evidence="3">SZHN2017</strain>
        <tissue evidence="3">Muscle</tissue>
    </source>
</reference>
<feature type="repeat" description="ARM" evidence="1">
    <location>
        <begin position="421"/>
        <end position="463"/>
    </location>
</feature>
<feature type="repeat" description="ARM" evidence="1">
    <location>
        <begin position="850"/>
        <end position="883"/>
    </location>
</feature>
<feature type="repeat" description="ARM" evidence="1">
    <location>
        <begin position="516"/>
        <end position="558"/>
    </location>
</feature>
<dbReference type="InterPro" id="IPR016024">
    <property type="entry name" value="ARM-type_fold"/>
</dbReference>
<evidence type="ECO:0000256" key="1">
    <source>
        <dbReference type="PROSITE-ProRule" id="PRU00259"/>
    </source>
</evidence>
<dbReference type="SMART" id="SM00185">
    <property type="entry name" value="ARM"/>
    <property type="match status" value="13"/>
</dbReference>
<feature type="repeat" description="ARM" evidence="1">
    <location>
        <begin position="643"/>
        <end position="685"/>
    </location>
</feature>
<dbReference type="EMBL" id="PZQS01000001">
    <property type="protein sequence ID" value="PVD37730.1"/>
    <property type="molecule type" value="Genomic_DNA"/>
</dbReference>
<name>A0A2T7PWG5_POMCA</name>
<proteinExistence type="predicted"/>
<dbReference type="SUPFAM" id="SSF48371">
    <property type="entry name" value="ARM repeat"/>
    <property type="match status" value="2"/>
</dbReference>
<evidence type="ECO:0000256" key="2">
    <source>
        <dbReference type="SAM" id="MobiDB-lite"/>
    </source>
</evidence>
<feature type="compositionally biased region" description="Basic and acidic residues" evidence="2">
    <location>
        <begin position="238"/>
        <end position="248"/>
    </location>
</feature>
<dbReference type="InterPro" id="IPR011989">
    <property type="entry name" value="ARM-like"/>
</dbReference>
<comment type="caution">
    <text evidence="3">The sequence shown here is derived from an EMBL/GenBank/DDBJ whole genome shotgun (WGS) entry which is preliminary data.</text>
</comment>
<feature type="compositionally biased region" description="Basic and acidic residues" evidence="2">
    <location>
        <begin position="258"/>
        <end position="287"/>
    </location>
</feature>
<evidence type="ECO:0008006" key="5">
    <source>
        <dbReference type="Google" id="ProtNLM"/>
    </source>
</evidence>
<feature type="compositionally biased region" description="Basic residues" evidence="2">
    <location>
        <begin position="288"/>
        <end position="300"/>
    </location>
</feature>
<dbReference type="OrthoDB" id="1683831at2759"/>
<dbReference type="AlphaFoldDB" id="A0A2T7PWG5"/>
<dbReference type="PROSITE" id="PS50176">
    <property type="entry name" value="ARM_REPEAT"/>
    <property type="match status" value="6"/>
</dbReference>
<feature type="region of interest" description="Disordered" evidence="2">
    <location>
        <begin position="217"/>
        <end position="329"/>
    </location>
</feature>
<dbReference type="PANTHER" id="PTHR46241:SF1">
    <property type="entry name" value="OUTER DYNEIN ARM-DOCKING COMPLEX SUBUNIT 2"/>
    <property type="match status" value="1"/>
</dbReference>
<protein>
    <recommendedName>
        <fullName evidence="5">Armadillo repeat-containing protein 4</fullName>
    </recommendedName>
</protein>
<dbReference type="Proteomes" id="UP000245119">
    <property type="component" value="Linkage Group LG1"/>
</dbReference>
<evidence type="ECO:0000313" key="3">
    <source>
        <dbReference type="EMBL" id="PVD37730.1"/>
    </source>
</evidence>
<dbReference type="Pfam" id="PF00514">
    <property type="entry name" value="Arm"/>
    <property type="match status" value="4"/>
</dbReference>
<accession>A0A2T7PWG5</accession>
<gene>
    <name evidence="3" type="ORF">C0Q70_00331</name>
</gene>
<feature type="repeat" description="ARM" evidence="1">
    <location>
        <begin position="601"/>
        <end position="626"/>
    </location>
</feature>
<evidence type="ECO:0000313" key="4">
    <source>
        <dbReference type="Proteomes" id="UP000245119"/>
    </source>
</evidence>
<feature type="repeat" description="ARM" evidence="1">
    <location>
        <begin position="768"/>
        <end position="810"/>
    </location>
</feature>
<dbReference type="STRING" id="400727.A0A2T7PWG5"/>
<organism evidence="3 4">
    <name type="scientific">Pomacea canaliculata</name>
    <name type="common">Golden apple snail</name>
    <dbReference type="NCBI Taxonomy" id="400727"/>
    <lineage>
        <taxon>Eukaryota</taxon>
        <taxon>Metazoa</taxon>
        <taxon>Spiralia</taxon>
        <taxon>Lophotrochozoa</taxon>
        <taxon>Mollusca</taxon>
        <taxon>Gastropoda</taxon>
        <taxon>Caenogastropoda</taxon>
        <taxon>Architaenioglossa</taxon>
        <taxon>Ampullarioidea</taxon>
        <taxon>Ampullariidae</taxon>
        <taxon>Pomacea</taxon>
    </lineage>
</organism>